<sequence length="194" mass="21085">MKTLPMALSAPAAALSLMLLAGCASGPYASGGDAQDAFFANLTELCGQTFEGKVVTDDPVDADFRSQRLVMHVRDCSDTEIRIPFHVGADHSRTWVITRTSGGLTLKHDHRDPDGTTHTLHWYGGDTENAGTATRQEFPVDGFSIALFNANNAAVSTTNVWAVEVNPGETYVYELARENRLLRVSFDLTKPVAR</sequence>
<evidence type="ECO:0000256" key="1">
    <source>
        <dbReference type="SAM" id="SignalP"/>
    </source>
</evidence>
<organism evidence="2 3">
    <name type="scientific">Brevundimonas halotolerans</name>
    <dbReference type="NCBI Taxonomy" id="69670"/>
    <lineage>
        <taxon>Bacteria</taxon>
        <taxon>Pseudomonadati</taxon>
        <taxon>Pseudomonadota</taxon>
        <taxon>Alphaproteobacteria</taxon>
        <taxon>Caulobacterales</taxon>
        <taxon>Caulobacteraceae</taxon>
        <taxon>Brevundimonas</taxon>
    </lineage>
</organism>
<dbReference type="EMBL" id="JACIJB010000002">
    <property type="protein sequence ID" value="MBB5660086.1"/>
    <property type="molecule type" value="Genomic_DNA"/>
</dbReference>
<keyword evidence="3" id="KW-1185">Reference proteome</keyword>
<evidence type="ECO:0000313" key="2">
    <source>
        <dbReference type="EMBL" id="MBB5660086.1"/>
    </source>
</evidence>
<evidence type="ECO:0008006" key="4">
    <source>
        <dbReference type="Google" id="ProtNLM"/>
    </source>
</evidence>
<name>A0A7W9A285_9CAUL</name>
<dbReference type="Proteomes" id="UP000548978">
    <property type="component" value="Unassembled WGS sequence"/>
</dbReference>
<proteinExistence type="predicted"/>
<comment type="caution">
    <text evidence="2">The sequence shown here is derived from an EMBL/GenBank/DDBJ whole genome shotgun (WGS) entry which is preliminary data.</text>
</comment>
<reference evidence="2 3" key="1">
    <citation type="submission" date="2020-08" db="EMBL/GenBank/DDBJ databases">
        <title>Genomic Encyclopedia of Type Strains, Phase IV (KMG-IV): sequencing the most valuable type-strain genomes for metagenomic binning, comparative biology and taxonomic classification.</title>
        <authorList>
            <person name="Goeker M."/>
        </authorList>
    </citation>
    <scope>NUCLEOTIDE SEQUENCE [LARGE SCALE GENOMIC DNA]</scope>
    <source>
        <strain evidence="2 3">DSM 24448</strain>
    </source>
</reference>
<dbReference type="RefSeq" id="WP_241153173.1">
    <property type="nucleotide sequence ID" value="NZ_JACIJB010000002.1"/>
</dbReference>
<protein>
    <recommendedName>
        <fullName evidence="4">Lipoprotein</fullName>
    </recommendedName>
</protein>
<evidence type="ECO:0000313" key="3">
    <source>
        <dbReference type="Proteomes" id="UP000548978"/>
    </source>
</evidence>
<dbReference type="AlphaFoldDB" id="A0A7W9A285"/>
<feature type="signal peptide" evidence="1">
    <location>
        <begin position="1"/>
        <end position="29"/>
    </location>
</feature>
<feature type="chain" id="PRO_5031071516" description="Lipoprotein" evidence="1">
    <location>
        <begin position="30"/>
        <end position="194"/>
    </location>
</feature>
<accession>A0A7W9A285</accession>
<dbReference type="PROSITE" id="PS51257">
    <property type="entry name" value="PROKAR_LIPOPROTEIN"/>
    <property type="match status" value="1"/>
</dbReference>
<gene>
    <name evidence="2" type="ORF">FHS65_000826</name>
</gene>
<keyword evidence="1" id="KW-0732">Signal</keyword>